<evidence type="ECO:0000313" key="1">
    <source>
        <dbReference type="EMBL" id="JAH02587.1"/>
    </source>
</evidence>
<sequence length="46" mass="5099">MCFNVCPLKACLDEYVESREIPGVTQLRLAADPRLCEPCEWGGSVV</sequence>
<name>A0A0E9PE77_ANGAN</name>
<reference evidence="1" key="1">
    <citation type="submission" date="2014-11" db="EMBL/GenBank/DDBJ databases">
        <authorList>
            <person name="Amaro Gonzalez C."/>
        </authorList>
    </citation>
    <scope>NUCLEOTIDE SEQUENCE</scope>
</reference>
<protein>
    <submittedName>
        <fullName evidence="1">Uncharacterized protein</fullName>
    </submittedName>
</protein>
<reference evidence="1" key="2">
    <citation type="journal article" date="2015" name="Fish Shellfish Immunol.">
        <title>Early steps in the European eel (Anguilla anguilla)-Vibrio vulnificus interaction in the gills: Role of the RtxA13 toxin.</title>
        <authorList>
            <person name="Callol A."/>
            <person name="Pajuelo D."/>
            <person name="Ebbesson L."/>
            <person name="Teles M."/>
            <person name="MacKenzie S."/>
            <person name="Amaro C."/>
        </authorList>
    </citation>
    <scope>NUCLEOTIDE SEQUENCE</scope>
</reference>
<dbReference type="AlphaFoldDB" id="A0A0E9PE77"/>
<organism evidence="1">
    <name type="scientific">Anguilla anguilla</name>
    <name type="common">European freshwater eel</name>
    <name type="synonym">Muraena anguilla</name>
    <dbReference type="NCBI Taxonomy" id="7936"/>
    <lineage>
        <taxon>Eukaryota</taxon>
        <taxon>Metazoa</taxon>
        <taxon>Chordata</taxon>
        <taxon>Craniata</taxon>
        <taxon>Vertebrata</taxon>
        <taxon>Euteleostomi</taxon>
        <taxon>Actinopterygii</taxon>
        <taxon>Neopterygii</taxon>
        <taxon>Teleostei</taxon>
        <taxon>Anguilliformes</taxon>
        <taxon>Anguillidae</taxon>
        <taxon>Anguilla</taxon>
    </lineage>
</organism>
<accession>A0A0E9PE77</accession>
<proteinExistence type="predicted"/>
<dbReference type="EMBL" id="GBXM01105990">
    <property type="protein sequence ID" value="JAH02587.1"/>
    <property type="molecule type" value="Transcribed_RNA"/>
</dbReference>